<comment type="caution">
    <text evidence="1">The sequence shown here is derived from an EMBL/GenBank/DDBJ whole genome shotgun (WGS) entry which is preliminary data.</text>
</comment>
<accession>A0A852T375</accession>
<keyword evidence="2" id="KW-1185">Reference proteome</keyword>
<protein>
    <submittedName>
        <fullName evidence="1">Uncharacterized protein</fullName>
    </submittedName>
</protein>
<sequence>MELTVIRSRDRRRMVVAVEAKTEDDALRAITKAIGPVTIARERMPIRRQRATLAERRARVATYF</sequence>
<dbReference type="EMBL" id="JACCBJ010000001">
    <property type="protein sequence ID" value="NYD75949.1"/>
    <property type="molecule type" value="Genomic_DNA"/>
</dbReference>
<evidence type="ECO:0000313" key="1">
    <source>
        <dbReference type="EMBL" id="NYD75949.1"/>
    </source>
</evidence>
<gene>
    <name evidence="1" type="ORF">BJ963_003468</name>
</gene>
<organism evidence="1 2">
    <name type="scientific">Leifsonia soli</name>
    <dbReference type="NCBI Taxonomy" id="582665"/>
    <lineage>
        <taxon>Bacteria</taxon>
        <taxon>Bacillati</taxon>
        <taxon>Actinomycetota</taxon>
        <taxon>Actinomycetes</taxon>
        <taxon>Micrococcales</taxon>
        <taxon>Microbacteriaceae</taxon>
        <taxon>Leifsonia</taxon>
    </lineage>
</organism>
<dbReference type="RefSeq" id="WP_089914186.1">
    <property type="nucleotide sequence ID" value="NZ_BAAAPX010000001.1"/>
</dbReference>
<dbReference type="AlphaFoldDB" id="A0A852T375"/>
<evidence type="ECO:0000313" key="2">
    <source>
        <dbReference type="Proteomes" id="UP000589620"/>
    </source>
</evidence>
<dbReference type="Proteomes" id="UP000589620">
    <property type="component" value="Unassembled WGS sequence"/>
</dbReference>
<proteinExistence type="predicted"/>
<name>A0A852T375_9MICO</name>
<reference evidence="1 2" key="1">
    <citation type="submission" date="2020-07" db="EMBL/GenBank/DDBJ databases">
        <title>Sequencing the genomes of 1000 actinobacteria strains.</title>
        <authorList>
            <person name="Klenk H.-P."/>
        </authorList>
    </citation>
    <scope>NUCLEOTIDE SEQUENCE [LARGE SCALE GENOMIC DNA]</scope>
    <source>
        <strain evidence="1 2">DSM 23871</strain>
    </source>
</reference>